<feature type="compositionally biased region" description="Polar residues" evidence="1">
    <location>
        <begin position="11"/>
        <end position="50"/>
    </location>
</feature>
<feature type="region of interest" description="Disordered" evidence="1">
    <location>
        <begin position="1"/>
        <end position="124"/>
    </location>
</feature>
<dbReference type="GO" id="GO:2001069">
    <property type="term" value="F:glycogen binding"/>
    <property type="evidence" value="ECO:0007669"/>
    <property type="project" value="TreeGrafter"/>
</dbReference>
<feature type="region of interest" description="Disordered" evidence="1">
    <location>
        <begin position="434"/>
        <end position="475"/>
    </location>
</feature>
<feature type="region of interest" description="Disordered" evidence="1">
    <location>
        <begin position="619"/>
        <end position="693"/>
    </location>
</feature>
<dbReference type="InterPro" id="IPR050782">
    <property type="entry name" value="PP1_regulatory_subunit_3"/>
</dbReference>
<evidence type="ECO:0000313" key="4">
    <source>
        <dbReference type="Proteomes" id="UP000325780"/>
    </source>
</evidence>
<dbReference type="PROSITE" id="PS51159">
    <property type="entry name" value="CBM21"/>
    <property type="match status" value="1"/>
</dbReference>
<dbReference type="InterPro" id="IPR038175">
    <property type="entry name" value="CBM21_dom_sf"/>
</dbReference>
<dbReference type="Proteomes" id="UP000325780">
    <property type="component" value="Unassembled WGS sequence"/>
</dbReference>
<dbReference type="OrthoDB" id="1881at2759"/>
<feature type="compositionally biased region" description="Basic and acidic residues" evidence="1">
    <location>
        <begin position="115"/>
        <end position="124"/>
    </location>
</feature>
<feature type="compositionally biased region" description="Polar residues" evidence="1">
    <location>
        <begin position="458"/>
        <end position="475"/>
    </location>
</feature>
<feature type="region of interest" description="Disordered" evidence="1">
    <location>
        <begin position="558"/>
        <end position="602"/>
    </location>
</feature>
<dbReference type="GO" id="GO:0000164">
    <property type="term" value="C:protein phosphatase type 1 complex"/>
    <property type="evidence" value="ECO:0007669"/>
    <property type="project" value="TreeGrafter"/>
</dbReference>
<dbReference type="InterPro" id="IPR005036">
    <property type="entry name" value="CBM21_dom"/>
</dbReference>
<protein>
    <submittedName>
        <fullName evidence="3">Putative phosphatase regulatory subunit-domain-containing protein</fullName>
    </submittedName>
</protein>
<feature type="compositionally biased region" description="Low complexity" evidence="1">
    <location>
        <begin position="634"/>
        <end position="651"/>
    </location>
</feature>
<feature type="compositionally biased region" description="Basic and acidic residues" evidence="1">
    <location>
        <begin position="576"/>
        <end position="590"/>
    </location>
</feature>
<feature type="compositionally biased region" description="Polar residues" evidence="1">
    <location>
        <begin position="150"/>
        <end position="164"/>
    </location>
</feature>
<feature type="domain" description="CBM21" evidence="2">
    <location>
        <begin position="312"/>
        <end position="426"/>
    </location>
</feature>
<dbReference type="PANTHER" id="PTHR12307:SF36">
    <property type="entry name" value="GLYCOGEN-BINDING SUBUNIT 76A"/>
    <property type="match status" value="1"/>
</dbReference>
<organism evidence="3 4">
    <name type="scientific">Aspergillus avenaceus</name>
    <dbReference type="NCBI Taxonomy" id="36643"/>
    <lineage>
        <taxon>Eukaryota</taxon>
        <taxon>Fungi</taxon>
        <taxon>Dikarya</taxon>
        <taxon>Ascomycota</taxon>
        <taxon>Pezizomycotina</taxon>
        <taxon>Eurotiomycetes</taxon>
        <taxon>Eurotiomycetidae</taxon>
        <taxon>Eurotiales</taxon>
        <taxon>Aspergillaceae</taxon>
        <taxon>Aspergillus</taxon>
        <taxon>Aspergillus subgen. Circumdati</taxon>
    </lineage>
</organism>
<dbReference type="Pfam" id="PF03370">
    <property type="entry name" value="CBM_21"/>
    <property type="match status" value="1"/>
</dbReference>
<feature type="region of interest" description="Disordered" evidence="1">
    <location>
        <begin position="136"/>
        <end position="248"/>
    </location>
</feature>
<dbReference type="GO" id="GO:0008157">
    <property type="term" value="F:protein phosphatase 1 binding"/>
    <property type="evidence" value="ECO:0007669"/>
    <property type="project" value="TreeGrafter"/>
</dbReference>
<dbReference type="EMBL" id="ML742200">
    <property type="protein sequence ID" value="KAE8147595.1"/>
    <property type="molecule type" value="Genomic_DNA"/>
</dbReference>
<gene>
    <name evidence="3" type="ORF">BDV25DRAFT_30374</name>
</gene>
<evidence type="ECO:0000259" key="2">
    <source>
        <dbReference type="PROSITE" id="PS51159"/>
    </source>
</evidence>
<dbReference type="PANTHER" id="PTHR12307">
    <property type="entry name" value="PROTEIN PHOSPHATASE 1 REGULATORY SUBUNIT"/>
    <property type="match status" value="1"/>
</dbReference>
<proteinExistence type="predicted"/>
<feature type="compositionally biased region" description="Polar residues" evidence="1">
    <location>
        <begin position="186"/>
        <end position="201"/>
    </location>
</feature>
<dbReference type="AlphaFoldDB" id="A0A5N6TMR3"/>
<feature type="compositionally biased region" description="Basic and acidic residues" evidence="1">
    <location>
        <begin position="136"/>
        <end position="149"/>
    </location>
</feature>
<keyword evidence="4" id="KW-1185">Reference proteome</keyword>
<dbReference type="Gene3D" id="2.60.40.2440">
    <property type="entry name" value="Carbohydrate binding type-21 domain"/>
    <property type="match status" value="1"/>
</dbReference>
<accession>A0A5N6TMR3</accession>
<dbReference type="GO" id="GO:0005979">
    <property type="term" value="P:regulation of glycogen biosynthetic process"/>
    <property type="evidence" value="ECO:0007669"/>
    <property type="project" value="TreeGrafter"/>
</dbReference>
<sequence>MPYTAPLKPSPSAQHIENIESTSHSCPTSPTLAEPQSNRPRLSRTYSSTAYVRKHRRSPSTSKTFAPPAPSLSKHVLDSHAAIRQSPPPRSEAPIPPGAVISPPESAPNSSDEELSYKRRDGLRLEELEAAVRSIEQRRASLPERDTTEGKSSSSLTLATNRTPKLSHPPLSREARKISHSRSVTEHSISIRQEEAVTSSPEESDRDDEPRKKQPMVRKKSGELVRPALRPPSARRRPSSMPGTPTYSKAVHFDSQLEHIRHFLQLDKPQAVSAGASPVDDYESEGGFPFGKDEALPSFEWDIRLPNFPRTVTSRAHQRVRLERLFLSSDKSTLVGVVAVANIAFHKHVAARFTFDHWKTVSEVIAEYSDDVRRKQIHDGYDRFCFSIKLNEQANLEKKTMFLCMRYNVCGQEYWDNNDSKNYQVTFIKVPKVRTESSNSPAKPSTGPRVSLPRSRTFAGSTPSQQAKTSSLNDFTTMNNSPTFGHPSGKPMDGPVYGGKTHDDVVNVAPSRREKQAAQVFGSRYDFEASLNAAMKTKQTHDRTTLTARAKSEVLTAKDEKYRPVKGTGSIVDQPLTDRRPPPIKPEHPRPSSLVSSKPHRESSVYKELVDRYCFFGSSHHSSNRPESGPERSPPNSVSSASSQSSPTLSPKIDVSSGGGSRNSSPTPLGYSYMEPIQNSFLKESQRPAVIRG</sequence>
<evidence type="ECO:0000256" key="1">
    <source>
        <dbReference type="SAM" id="MobiDB-lite"/>
    </source>
</evidence>
<feature type="compositionally biased region" description="Pro residues" evidence="1">
    <location>
        <begin position="86"/>
        <end position="97"/>
    </location>
</feature>
<reference evidence="3 4" key="1">
    <citation type="submission" date="2019-04" db="EMBL/GenBank/DDBJ databases">
        <title>Friends and foes A comparative genomics study of 23 Aspergillus species from section Flavi.</title>
        <authorList>
            <consortium name="DOE Joint Genome Institute"/>
            <person name="Kjaerbolling I."/>
            <person name="Vesth T."/>
            <person name="Frisvad J.C."/>
            <person name="Nybo J.L."/>
            <person name="Theobald S."/>
            <person name="Kildgaard S."/>
            <person name="Isbrandt T."/>
            <person name="Kuo A."/>
            <person name="Sato A."/>
            <person name="Lyhne E.K."/>
            <person name="Kogle M.E."/>
            <person name="Wiebenga A."/>
            <person name="Kun R.S."/>
            <person name="Lubbers R.J."/>
            <person name="Makela M.R."/>
            <person name="Barry K."/>
            <person name="Chovatia M."/>
            <person name="Clum A."/>
            <person name="Daum C."/>
            <person name="Haridas S."/>
            <person name="He G."/>
            <person name="LaButti K."/>
            <person name="Lipzen A."/>
            <person name="Mondo S."/>
            <person name="Riley R."/>
            <person name="Salamov A."/>
            <person name="Simmons B.A."/>
            <person name="Magnuson J.K."/>
            <person name="Henrissat B."/>
            <person name="Mortensen U.H."/>
            <person name="Larsen T.O."/>
            <person name="Devries R.P."/>
            <person name="Grigoriev I.V."/>
            <person name="Machida M."/>
            <person name="Baker S.E."/>
            <person name="Andersen M.R."/>
        </authorList>
    </citation>
    <scope>NUCLEOTIDE SEQUENCE [LARGE SCALE GENOMIC DNA]</scope>
    <source>
        <strain evidence="3 4">IBT 18842</strain>
    </source>
</reference>
<name>A0A5N6TMR3_ASPAV</name>
<evidence type="ECO:0000313" key="3">
    <source>
        <dbReference type="EMBL" id="KAE8147595.1"/>
    </source>
</evidence>